<evidence type="ECO:0000313" key="2">
    <source>
        <dbReference type="Proteomes" id="UP000218160"/>
    </source>
</evidence>
<keyword evidence="1" id="KW-0614">Plasmid</keyword>
<protein>
    <submittedName>
        <fullName evidence="1">Uncharacterized protein</fullName>
    </submittedName>
</protein>
<gene>
    <name evidence="1" type="ORF">BTN50_1625</name>
</gene>
<name>A0A291BAN3_9GAMM</name>
<reference evidence="2" key="1">
    <citation type="submission" date="2017-04" db="EMBL/GenBank/DDBJ databases">
        <title>Genome evolution of the luminous symbionts of deep sea anglerfish.</title>
        <authorList>
            <person name="Hendry T.A."/>
        </authorList>
    </citation>
    <scope>NUCLEOTIDE SEQUENCE [LARGE SCALE GENOMIC DNA]</scope>
    <source>
        <plasmid evidence="2">pcc1</plasmid>
    </source>
</reference>
<keyword evidence="2" id="KW-1185">Reference proteome</keyword>
<dbReference type="AlphaFoldDB" id="A0A291BAN3"/>
<geneLocation type="plasmid" evidence="2">
    <name>pcc1</name>
</geneLocation>
<organism evidence="1 2">
    <name type="scientific">Candidatus Enterovibrio altilux</name>
    <dbReference type="NCBI Taxonomy" id="1927128"/>
    <lineage>
        <taxon>Bacteria</taxon>
        <taxon>Pseudomonadati</taxon>
        <taxon>Pseudomonadota</taxon>
        <taxon>Gammaproteobacteria</taxon>
        <taxon>Vibrionales</taxon>
        <taxon>Vibrionaceae</taxon>
        <taxon>Enterovibrio</taxon>
    </lineage>
</organism>
<proteinExistence type="predicted"/>
<dbReference type="KEGG" id="elux:BTN50_1625"/>
<evidence type="ECO:0000313" key="1">
    <source>
        <dbReference type="EMBL" id="ATF10066.1"/>
    </source>
</evidence>
<accession>A0A291BAN3</accession>
<dbReference type="Proteomes" id="UP000218160">
    <property type="component" value="Plasmid pCC1"/>
</dbReference>
<sequence length="41" mass="4781">MHLNIQVYEKYSLKKQLTGSNITKLLINSGSLIFWIDEEVI</sequence>
<dbReference type="EMBL" id="CP020661">
    <property type="protein sequence ID" value="ATF10066.1"/>
    <property type="molecule type" value="Genomic_DNA"/>
</dbReference>